<evidence type="ECO:0000256" key="3">
    <source>
        <dbReference type="ARBA" id="ARBA00023004"/>
    </source>
</evidence>
<dbReference type="Proteomes" id="UP000288805">
    <property type="component" value="Unassembled WGS sequence"/>
</dbReference>
<gene>
    <name evidence="5" type="ORF">CK203_021451</name>
</gene>
<proteinExistence type="inferred from homology"/>
<dbReference type="GO" id="GO:0004497">
    <property type="term" value="F:monooxygenase activity"/>
    <property type="evidence" value="ECO:0007669"/>
    <property type="project" value="InterPro"/>
</dbReference>
<accession>A0A438ISE0</accession>
<keyword evidence="3" id="KW-0408">Iron</keyword>
<feature type="region of interest" description="Disordered" evidence="4">
    <location>
        <begin position="129"/>
        <end position="158"/>
    </location>
</feature>
<dbReference type="EMBL" id="QGNW01000086">
    <property type="protein sequence ID" value="RVW99628.1"/>
    <property type="molecule type" value="Genomic_DNA"/>
</dbReference>
<reference evidence="5 6" key="1">
    <citation type="journal article" date="2018" name="PLoS Genet.">
        <title>Population sequencing reveals clonal diversity and ancestral inbreeding in the grapevine cultivar Chardonnay.</title>
        <authorList>
            <person name="Roach M.J."/>
            <person name="Johnson D.L."/>
            <person name="Bohlmann J."/>
            <person name="van Vuuren H.J."/>
            <person name="Jones S.J."/>
            <person name="Pretorius I.S."/>
            <person name="Schmidt S.A."/>
            <person name="Borneman A.R."/>
        </authorList>
    </citation>
    <scope>NUCLEOTIDE SEQUENCE [LARGE SCALE GENOMIC DNA]</scope>
    <source>
        <strain evidence="6">cv. Chardonnay</strain>
        <tissue evidence="5">Leaf</tissue>
    </source>
</reference>
<dbReference type="InterPro" id="IPR036396">
    <property type="entry name" value="Cyt_P450_sf"/>
</dbReference>
<evidence type="ECO:0000256" key="2">
    <source>
        <dbReference type="ARBA" id="ARBA00022723"/>
    </source>
</evidence>
<comment type="caution">
    <text evidence="5">The sequence shown here is derived from an EMBL/GenBank/DDBJ whole genome shotgun (WGS) entry which is preliminary data.</text>
</comment>
<protein>
    <submittedName>
        <fullName evidence="5">Uncharacterized protein</fullName>
    </submittedName>
</protein>
<dbReference type="PANTHER" id="PTHR24286:SF190">
    <property type="entry name" value="CYTOCHROME P450"/>
    <property type="match status" value="1"/>
</dbReference>
<evidence type="ECO:0000313" key="6">
    <source>
        <dbReference type="Proteomes" id="UP000288805"/>
    </source>
</evidence>
<dbReference type="GO" id="GO:0005506">
    <property type="term" value="F:iron ion binding"/>
    <property type="evidence" value="ECO:0007669"/>
    <property type="project" value="InterPro"/>
</dbReference>
<dbReference type="PANTHER" id="PTHR24286">
    <property type="entry name" value="CYTOCHROME P450 26"/>
    <property type="match status" value="1"/>
</dbReference>
<dbReference type="GO" id="GO:0020037">
    <property type="term" value="F:heme binding"/>
    <property type="evidence" value="ECO:0007669"/>
    <property type="project" value="InterPro"/>
</dbReference>
<dbReference type="AlphaFoldDB" id="A0A438ISE0"/>
<organism evidence="5 6">
    <name type="scientific">Vitis vinifera</name>
    <name type="common">Grape</name>
    <dbReference type="NCBI Taxonomy" id="29760"/>
    <lineage>
        <taxon>Eukaryota</taxon>
        <taxon>Viridiplantae</taxon>
        <taxon>Streptophyta</taxon>
        <taxon>Embryophyta</taxon>
        <taxon>Tracheophyta</taxon>
        <taxon>Spermatophyta</taxon>
        <taxon>Magnoliopsida</taxon>
        <taxon>eudicotyledons</taxon>
        <taxon>Gunneridae</taxon>
        <taxon>Pentapetalae</taxon>
        <taxon>rosids</taxon>
        <taxon>Vitales</taxon>
        <taxon>Vitaceae</taxon>
        <taxon>Viteae</taxon>
        <taxon>Vitis</taxon>
    </lineage>
</organism>
<evidence type="ECO:0000313" key="5">
    <source>
        <dbReference type="EMBL" id="RVW99628.1"/>
    </source>
</evidence>
<dbReference type="GO" id="GO:0016705">
    <property type="term" value="F:oxidoreductase activity, acting on paired donors, with incorporation or reduction of molecular oxygen"/>
    <property type="evidence" value="ECO:0007669"/>
    <property type="project" value="InterPro"/>
</dbReference>
<evidence type="ECO:0000256" key="1">
    <source>
        <dbReference type="ARBA" id="ARBA00010617"/>
    </source>
</evidence>
<dbReference type="SUPFAM" id="SSF48264">
    <property type="entry name" value="Cytochrome P450"/>
    <property type="match status" value="1"/>
</dbReference>
<evidence type="ECO:0000256" key="4">
    <source>
        <dbReference type="SAM" id="MobiDB-lite"/>
    </source>
</evidence>
<sequence>MILGDRNLLELSGEDHKCVRDALSSFLKPESLKQYVGKMDAEVRKHLEMHWQGKQNVTLQPQSPSKCKGPMIKELICEREELEKGAWPHQDLITCLLSIRGETNEAVISDKEIIHNVLLIMTALPGDSNRQTPRRVSNLGRPGKDEIHMESSIGNPEDGSSLRTVPPIFAGFRTALKDIEFGGYLIPKGWKVSKLGLDGFPLAFWQFCWGFVKDEVMGFFKEFHKKRRFVRSLNTTILVLVPKKGGADDLRDFRLISLVGGLYKLLAKVLANRLKKVVGRKGGVFVPKCFC</sequence>
<name>A0A438ISE0_VITVI</name>
<keyword evidence="2" id="KW-0479">Metal-binding</keyword>
<dbReference type="Gene3D" id="1.10.630.10">
    <property type="entry name" value="Cytochrome P450"/>
    <property type="match status" value="2"/>
</dbReference>
<comment type="similarity">
    <text evidence="1">Belongs to the cytochrome P450 family.</text>
</comment>